<dbReference type="InterPro" id="IPR048020">
    <property type="entry name" value="Transpos_IS3"/>
</dbReference>
<dbReference type="EMBL" id="CP001185">
    <property type="protein sequence ID" value="ACN29511.1"/>
    <property type="molecule type" value="Genomic_DNA"/>
</dbReference>
<dbReference type="NCBIfam" id="NF033516">
    <property type="entry name" value="transpos_IS3"/>
    <property type="match status" value="1"/>
</dbReference>
<dbReference type="InterPro" id="IPR002514">
    <property type="entry name" value="Transposase_8"/>
</dbReference>
<dbReference type="KEGG" id="taf:THA_2016"/>
<feature type="coiled-coil region" evidence="1">
    <location>
        <begin position="66"/>
        <end position="93"/>
    </location>
</feature>
<dbReference type="PANTHER" id="PTHR46889:SF5">
    <property type="entry name" value="INTEGRASE PROTEIN"/>
    <property type="match status" value="1"/>
</dbReference>
<feature type="domain" description="Integrase catalytic" evidence="2">
    <location>
        <begin position="214"/>
        <end position="376"/>
    </location>
</feature>
<dbReference type="RefSeq" id="WP_012580542.1">
    <property type="nucleotide sequence ID" value="NC_011653.1"/>
</dbReference>
<dbReference type="EMBL" id="CP001185">
    <property type="protein sequence ID" value="ACN29524.1"/>
    <property type="molecule type" value="Genomic_DNA"/>
</dbReference>
<name>C0QMT3_THEAB</name>
<evidence type="ECO:0000313" key="9">
    <source>
        <dbReference type="EMBL" id="ACN29526.1"/>
    </source>
</evidence>
<dbReference type="Pfam" id="PF13333">
    <property type="entry name" value="rve_2"/>
    <property type="match status" value="1"/>
</dbReference>
<evidence type="ECO:0000313" key="5">
    <source>
        <dbReference type="EMBL" id="ACN29509.1"/>
    </source>
</evidence>
<dbReference type="PANTHER" id="PTHR46889">
    <property type="entry name" value="TRANSPOSASE INSF FOR INSERTION SEQUENCE IS3B-RELATED"/>
    <property type="match status" value="1"/>
</dbReference>
<dbReference type="InterPro" id="IPR009057">
    <property type="entry name" value="Homeodomain-like_sf"/>
</dbReference>
<dbReference type="KEGG" id="taf:THA_2040"/>
<dbReference type="AlphaFoldDB" id="C0QMT3"/>
<dbReference type="OrthoDB" id="42495at2"/>
<dbReference type="InterPro" id="IPR001584">
    <property type="entry name" value="Integrase_cat-core"/>
</dbReference>
<dbReference type="SUPFAM" id="SSF46689">
    <property type="entry name" value="Homeodomain-like"/>
    <property type="match status" value="1"/>
</dbReference>
<dbReference type="InterPro" id="IPR012337">
    <property type="entry name" value="RNaseH-like_sf"/>
</dbReference>
<dbReference type="GO" id="GO:0006313">
    <property type="term" value="P:DNA transposition"/>
    <property type="evidence" value="ECO:0007669"/>
    <property type="project" value="InterPro"/>
</dbReference>
<dbReference type="EMBL" id="CP001185">
    <property type="protein sequence ID" value="ACN29500.1"/>
    <property type="molecule type" value="Genomic_DNA"/>
</dbReference>
<dbReference type="KEGG" id="taf:THA_2022"/>
<dbReference type="HOGENOM" id="CLU_027402_27_6_0"/>
<dbReference type="eggNOG" id="COG2801">
    <property type="taxonomic scope" value="Bacteria"/>
</dbReference>
<dbReference type="Pfam" id="PF01527">
    <property type="entry name" value="HTH_Tnp_1"/>
    <property type="match status" value="1"/>
</dbReference>
<dbReference type="EMBL" id="CP001185">
    <property type="protein sequence ID" value="ACN29505.1"/>
    <property type="molecule type" value="Genomic_DNA"/>
</dbReference>
<protein>
    <submittedName>
        <fullName evidence="3">Transposase</fullName>
    </submittedName>
</protein>
<dbReference type="InterPro" id="IPR036397">
    <property type="entry name" value="RNaseH_sf"/>
</dbReference>
<dbReference type="Gene3D" id="3.30.420.10">
    <property type="entry name" value="Ribonuclease H-like superfamily/Ribonuclease H"/>
    <property type="match status" value="1"/>
</dbReference>
<dbReference type="KEGG" id="taf:THA_2012"/>
<proteinExistence type="predicted"/>
<keyword evidence="1" id="KW-0175">Coiled coil</keyword>
<evidence type="ECO:0000313" key="3">
    <source>
        <dbReference type="EMBL" id="ACN29500.1"/>
    </source>
</evidence>
<dbReference type="GO" id="GO:0004803">
    <property type="term" value="F:transposase activity"/>
    <property type="evidence" value="ECO:0007669"/>
    <property type="project" value="InterPro"/>
</dbReference>
<sequence length="376" mass="44919">MAKKGQKFKKYPSEIKYQVVKLFIEENLPKKTIASLLGIPPDRVRLWIKNYLLYGDAERKRGKPKKESFEEEMERLRAENAYLKLLMEKILEEGNSKKKIEVINELKERFSLELLCKISGISKSTYYRAMKRKDKDEKLKEEIKDIYFKYKGIYGYRRITMVLNRKGRKINHKKVYRLMKEMGLYARIRKKNHIRKLTLDAQYIADNKLKRNFKSKRPFEKFVSDITQIKTIDGKLYLIIIQDLYNNEIIEYSIGENNNLELVNNTIKRWLKSGKYRKGGILHTDRGFQYTHVLTAKILKEKGIIQSMSRKGVPQDNGPAESFFSHLKEEVVRINGEKTKEEYKKLIEEYIRFYNEERYQARLKNMAPVEYRNHVV</sequence>
<dbReference type="KEGG" id="taf:THA_2018"/>
<dbReference type="Pfam" id="PF13276">
    <property type="entry name" value="HTH_21"/>
    <property type="match status" value="1"/>
</dbReference>
<gene>
    <name evidence="3" type="ordered locus">THA_2007</name>
    <name evidence="4" type="ordered locus">THA_2012</name>
    <name evidence="5" type="ordered locus">THA_2016</name>
    <name evidence="6" type="ordered locus">THA_2018</name>
    <name evidence="7" type="ordered locus">THA_2022</name>
    <name evidence="8" type="ordered locus">THA_2031</name>
    <name evidence="9" type="ordered locus">THA_2033</name>
    <name evidence="10" type="ordered locus">THA_2040</name>
</gene>
<evidence type="ECO:0000313" key="6">
    <source>
        <dbReference type="EMBL" id="ACN29511.1"/>
    </source>
</evidence>
<dbReference type="InterPro" id="IPR025948">
    <property type="entry name" value="HTH-like_dom"/>
</dbReference>
<organism evidence="3 11">
    <name type="scientific">Thermosipho africanus (strain TCF52B)</name>
    <dbReference type="NCBI Taxonomy" id="484019"/>
    <lineage>
        <taxon>Bacteria</taxon>
        <taxon>Thermotogati</taxon>
        <taxon>Thermotogota</taxon>
        <taxon>Thermotogae</taxon>
        <taxon>Thermotogales</taxon>
        <taxon>Fervidobacteriaceae</taxon>
        <taxon>Thermosipho</taxon>
    </lineage>
</organism>
<dbReference type="GO" id="GO:0015074">
    <property type="term" value="P:DNA integration"/>
    <property type="evidence" value="ECO:0007669"/>
    <property type="project" value="InterPro"/>
</dbReference>
<dbReference type="EMBL" id="CP001185">
    <property type="protein sequence ID" value="ACN29526.1"/>
    <property type="molecule type" value="Genomic_DNA"/>
</dbReference>
<dbReference type="KEGG" id="taf:THA_2007"/>
<evidence type="ECO:0000313" key="10">
    <source>
        <dbReference type="EMBL" id="ACN29533.1"/>
    </source>
</evidence>
<reference evidence="3 11" key="1">
    <citation type="journal article" date="2009" name="J. Bacteriol.">
        <title>The genome of Thermosipho africanus TCF52B: lateral genetic connections to the Firmicutes and Archaea.</title>
        <authorList>
            <person name="Nesboe C.L."/>
            <person name="Bapteste E."/>
            <person name="Curtis B."/>
            <person name="Dahle H."/>
            <person name="Lopez P."/>
            <person name="Macleod D."/>
            <person name="Dlutek M."/>
            <person name="Bowman S."/>
            <person name="Zhaxybayeva O."/>
            <person name="Birkeland N.-K."/>
            <person name="Doolittle W.F."/>
        </authorList>
    </citation>
    <scope>NUCLEOTIDE SEQUENCE [LARGE SCALE GENOMIC DNA]</scope>
    <source>
        <strain evidence="3 11">TCF52B</strain>
    </source>
</reference>
<dbReference type="Pfam" id="PF00665">
    <property type="entry name" value="rve"/>
    <property type="match status" value="1"/>
</dbReference>
<accession>C0QMT3</accession>
<dbReference type="EMBL" id="CP001185">
    <property type="protein sequence ID" value="ACN29533.1"/>
    <property type="molecule type" value="Genomic_DNA"/>
</dbReference>
<dbReference type="KEGG" id="taf:THA_2031"/>
<evidence type="ECO:0000313" key="8">
    <source>
        <dbReference type="EMBL" id="ACN29524.1"/>
    </source>
</evidence>
<dbReference type="PROSITE" id="PS50994">
    <property type="entry name" value="INTEGRASE"/>
    <property type="match status" value="1"/>
</dbReference>
<dbReference type="EMBL" id="CP001185">
    <property type="protein sequence ID" value="ACN29515.1"/>
    <property type="molecule type" value="Genomic_DNA"/>
</dbReference>
<dbReference type="InterPro" id="IPR050900">
    <property type="entry name" value="Transposase_IS3/IS150/IS904"/>
</dbReference>
<keyword evidence="11" id="KW-1185">Reference proteome</keyword>
<evidence type="ECO:0000313" key="4">
    <source>
        <dbReference type="EMBL" id="ACN29505.1"/>
    </source>
</evidence>
<dbReference type="SUPFAM" id="SSF53098">
    <property type="entry name" value="Ribonuclease H-like"/>
    <property type="match status" value="1"/>
</dbReference>
<evidence type="ECO:0000259" key="2">
    <source>
        <dbReference type="PROSITE" id="PS50994"/>
    </source>
</evidence>
<evidence type="ECO:0000313" key="7">
    <source>
        <dbReference type="EMBL" id="ACN29515.1"/>
    </source>
</evidence>
<dbReference type="KEGG" id="taf:THA_2033"/>
<dbReference type="Proteomes" id="UP000002453">
    <property type="component" value="Chromosome"/>
</dbReference>
<dbReference type="GO" id="GO:0003677">
    <property type="term" value="F:DNA binding"/>
    <property type="evidence" value="ECO:0007669"/>
    <property type="project" value="InterPro"/>
</dbReference>
<dbReference type="EMBL" id="CP001185">
    <property type="protein sequence ID" value="ACN29509.1"/>
    <property type="molecule type" value="Genomic_DNA"/>
</dbReference>
<evidence type="ECO:0000256" key="1">
    <source>
        <dbReference type="SAM" id="Coils"/>
    </source>
</evidence>
<dbReference type="eggNOG" id="COG2963">
    <property type="taxonomic scope" value="Bacteria"/>
</dbReference>
<evidence type="ECO:0000313" key="11">
    <source>
        <dbReference type="Proteomes" id="UP000002453"/>
    </source>
</evidence>